<dbReference type="PANTHER" id="PTHR40465">
    <property type="entry name" value="CHROMOSOME 1, WHOLE GENOME SHOTGUN SEQUENCE"/>
    <property type="match status" value="1"/>
</dbReference>
<dbReference type="InterPro" id="IPR045339">
    <property type="entry name" value="DUF6534"/>
</dbReference>
<feature type="transmembrane region" description="Helical" evidence="1">
    <location>
        <begin position="205"/>
        <end position="225"/>
    </location>
</feature>
<reference evidence="3 4" key="1">
    <citation type="submission" date="2015-04" db="EMBL/GenBank/DDBJ databases">
        <title>Complete genome sequence of Schizopora paradoxa KUC8140, a cosmopolitan wood degrader in East Asia.</title>
        <authorList>
            <consortium name="DOE Joint Genome Institute"/>
            <person name="Min B."/>
            <person name="Park H."/>
            <person name="Jang Y."/>
            <person name="Kim J.-J."/>
            <person name="Kim K.H."/>
            <person name="Pangilinan J."/>
            <person name="Lipzen A."/>
            <person name="Riley R."/>
            <person name="Grigoriev I.V."/>
            <person name="Spatafora J.W."/>
            <person name="Choi I.-G."/>
        </authorList>
    </citation>
    <scope>NUCLEOTIDE SEQUENCE [LARGE SCALE GENOMIC DNA]</scope>
    <source>
        <strain evidence="3 4">KUC8140</strain>
    </source>
</reference>
<dbReference type="STRING" id="27342.A0A0H2S2R1"/>
<evidence type="ECO:0000313" key="4">
    <source>
        <dbReference type="Proteomes" id="UP000053477"/>
    </source>
</evidence>
<keyword evidence="1" id="KW-0812">Transmembrane</keyword>
<feature type="transmembrane region" description="Helical" evidence="1">
    <location>
        <begin position="12"/>
        <end position="33"/>
    </location>
</feature>
<feature type="transmembrane region" description="Helical" evidence="1">
    <location>
        <begin position="162"/>
        <end position="185"/>
    </location>
</feature>
<name>A0A0H2S2R1_9AGAM</name>
<keyword evidence="1" id="KW-0472">Membrane</keyword>
<keyword evidence="4" id="KW-1185">Reference proteome</keyword>
<dbReference type="PANTHER" id="PTHR40465:SF1">
    <property type="entry name" value="DUF6534 DOMAIN-CONTAINING PROTEIN"/>
    <property type="match status" value="1"/>
</dbReference>
<dbReference type="EMBL" id="KQ085897">
    <property type="protein sequence ID" value="KLO18157.1"/>
    <property type="molecule type" value="Genomic_DNA"/>
</dbReference>
<feature type="domain" description="DUF6534" evidence="2">
    <location>
        <begin position="170"/>
        <end position="256"/>
    </location>
</feature>
<accession>A0A0H2S2R1</accession>
<dbReference type="AlphaFoldDB" id="A0A0H2S2R1"/>
<proteinExistence type="predicted"/>
<gene>
    <name evidence="3" type="ORF">SCHPADRAFT_899957</name>
</gene>
<dbReference type="Pfam" id="PF20152">
    <property type="entry name" value="DUF6534"/>
    <property type="match status" value="1"/>
</dbReference>
<evidence type="ECO:0000313" key="3">
    <source>
        <dbReference type="EMBL" id="KLO18157.1"/>
    </source>
</evidence>
<organism evidence="3 4">
    <name type="scientific">Schizopora paradoxa</name>
    <dbReference type="NCBI Taxonomy" id="27342"/>
    <lineage>
        <taxon>Eukaryota</taxon>
        <taxon>Fungi</taxon>
        <taxon>Dikarya</taxon>
        <taxon>Basidiomycota</taxon>
        <taxon>Agaricomycotina</taxon>
        <taxon>Agaricomycetes</taxon>
        <taxon>Hymenochaetales</taxon>
        <taxon>Schizoporaceae</taxon>
        <taxon>Schizopora</taxon>
    </lineage>
</organism>
<dbReference type="OrthoDB" id="3206554at2759"/>
<dbReference type="InParanoid" id="A0A0H2S2R1"/>
<keyword evidence="1" id="KW-1133">Transmembrane helix</keyword>
<feature type="transmembrane region" description="Helical" evidence="1">
    <location>
        <begin position="82"/>
        <end position="101"/>
    </location>
</feature>
<evidence type="ECO:0000256" key="1">
    <source>
        <dbReference type="SAM" id="Phobius"/>
    </source>
</evidence>
<feature type="transmembrane region" description="Helical" evidence="1">
    <location>
        <begin position="231"/>
        <end position="252"/>
    </location>
</feature>
<protein>
    <recommendedName>
        <fullName evidence="2">DUF6534 domain-containing protein</fullName>
    </recommendedName>
</protein>
<sequence>MANYGTTVGSLLVASWFATLLTGIVLFQAYLFFRNRPHGDKVVYAWLVVILCILDCAHVVNMMAAVYFYLVSGIVHTNNLSVLTPTLAITVALTAFITFIVQSFFTWRVWRLSTLSQSRSYVFVAPLLGLILSARLACGWAVSIKSIQYGTFTAFVAHLRWIFTAGVVLAVVADVIITISLWVWLNSSKSGIKSSDAVVDKIQLYTVETGTLTSVTSIATLIFALATPDNLIFIALHFVISKMYINSFLASLNTRNIFRAERRVIGDTTATKFTSDVMLSTIQFDPRSIASATQVASSIVI</sequence>
<feature type="transmembrane region" description="Helical" evidence="1">
    <location>
        <begin position="45"/>
        <end position="70"/>
    </location>
</feature>
<feature type="transmembrane region" description="Helical" evidence="1">
    <location>
        <begin position="121"/>
        <end position="142"/>
    </location>
</feature>
<dbReference type="Proteomes" id="UP000053477">
    <property type="component" value="Unassembled WGS sequence"/>
</dbReference>
<evidence type="ECO:0000259" key="2">
    <source>
        <dbReference type="Pfam" id="PF20152"/>
    </source>
</evidence>